<dbReference type="Proteomes" id="UP001208131">
    <property type="component" value="Unassembled WGS sequence"/>
</dbReference>
<gene>
    <name evidence="2" type="ORF">OCV57_03960</name>
</gene>
<dbReference type="Pfam" id="PF06541">
    <property type="entry name" value="ABC_trans_CmpB"/>
    <property type="match status" value="1"/>
</dbReference>
<dbReference type="EMBL" id="JAOQJZ010000003">
    <property type="protein sequence ID" value="MCU6705083.1"/>
    <property type="molecule type" value="Genomic_DNA"/>
</dbReference>
<evidence type="ECO:0000256" key="1">
    <source>
        <dbReference type="SAM" id="Phobius"/>
    </source>
</evidence>
<protein>
    <submittedName>
        <fullName evidence="2">ABC transporter permease</fullName>
    </submittedName>
</protein>
<dbReference type="AlphaFoldDB" id="A0AAE3IF20"/>
<dbReference type="InterPro" id="IPR010540">
    <property type="entry name" value="CmpB_TMEM229"/>
</dbReference>
<name>A0AAE3IF20_9FIRM</name>
<keyword evidence="1" id="KW-0812">Transmembrane</keyword>
<feature type="transmembrane region" description="Helical" evidence="1">
    <location>
        <begin position="78"/>
        <end position="100"/>
    </location>
</feature>
<keyword evidence="1" id="KW-0472">Membrane</keyword>
<evidence type="ECO:0000313" key="2">
    <source>
        <dbReference type="EMBL" id="MCU6705083.1"/>
    </source>
</evidence>
<feature type="transmembrane region" description="Helical" evidence="1">
    <location>
        <begin position="6"/>
        <end position="25"/>
    </location>
</feature>
<evidence type="ECO:0000313" key="3">
    <source>
        <dbReference type="Proteomes" id="UP001208131"/>
    </source>
</evidence>
<accession>A0AAE3IF20</accession>
<feature type="transmembrane region" description="Helical" evidence="1">
    <location>
        <begin position="151"/>
        <end position="174"/>
    </location>
</feature>
<comment type="caution">
    <text evidence="2">The sequence shown here is derived from an EMBL/GenBank/DDBJ whole genome shotgun (WGS) entry which is preliminary data.</text>
</comment>
<sequence length="257" mass="30152">MSNILILAFLFFAGCLIGWGIEVIFRRFEPNNKARKWINPGFLIGPYLPLYGFGLCTLYLLAGLEKFIHTDNTALQKFILFLLMAIAMTVIELIAGEIFIVKMHVKLWDYTGNKFNYKGIICPLYSLIWAALGAVYYFFIHPYILDALNWLANNLAFSFFIGFFYGVFAIDLFYSLKLAEKIKTFAEENDMVIRYEEFKRHIRESSEERKEKYRFMLSMGSGARLGEHLKKYRDKQREEQRGHRLNDFISKIKKSDT</sequence>
<feature type="transmembrane region" description="Helical" evidence="1">
    <location>
        <begin position="120"/>
        <end position="139"/>
    </location>
</feature>
<organism evidence="2 3">
    <name type="scientific">Hominimerdicola aceti</name>
    <dbReference type="NCBI Taxonomy" id="2981726"/>
    <lineage>
        <taxon>Bacteria</taxon>
        <taxon>Bacillati</taxon>
        <taxon>Bacillota</taxon>
        <taxon>Clostridia</taxon>
        <taxon>Eubacteriales</taxon>
        <taxon>Oscillospiraceae</taxon>
        <taxon>Hominimerdicola</taxon>
    </lineage>
</organism>
<dbReference type="RefSeq" id="WP_181979691.1">
    <property type="nucleotide sequence ID" value="NZ_JAOQJZ010000003.1"/>
</dbReference>
<proteinExistence type="predicted"/>
<keyword evidence="1" id="KW-1133">Transmembrane helix</keyword>
<reference evidence="2 3" key="1">
    <citation type="journal article" date="2021" name="ISME Commun">
        <title>Automated analysis of genomic sequences facilitates high-throughput and comprehensive description of bacteria.</title>
        <authorList>
            <person name="Hitch T.C.A."/>
        </authorList>
    </citation>
    <scope>NUCLEOTIDE SEQUENCE [LARGE SCALE GENOMIC DNA]</scope>
    <source>
        <strain evidence="2 3">Sanger_31</strain>
    </source>
</reference>
<keyword evidence="3" id="KW-1185">Reference proteome</keyword>
<feature type="transmembrane region" description="Helical" evidence="1">
    <location>
        <begin position="37"/>
        <end position="62"/>
    </location>
</feature>